<dbReference type="EMBL" id="WMIA01000002">
    <property type="protein sequence ID" value="MTF37828.1"/>
    <property type="molecule type" value="Genomic_DNA"/>
</dbReference>
<sequence>MSFPPTSSKPYKSRLLNFVNRNYIKFNSQINTKFREWGYVIKGGLQDILLPFVWLWRKTNINQVFTGEKKSNASLPYSRCDELIVTVREKMTVEKDFPLLLTHEFQGLASQINNRKIVAIVGNNKSKDIIPIQKQEEIVSLIKIIVQDYELRKYPNTLIIWIDKFIAQVESVIVSKQDDDEENTLNNISEEIINQQENFSLINIIKSAIDYFFGNKNTHNGLNGNVEAEVNQITSNKQEKYLSSLKGQKNKNALSLNKKNNASLVNINIIPQAKNISNKIINLTINQLANISNSININSNKNNDPFQIKLIILAAIEYFFSKDKKISNPQINGDNKNEKLTILAGSDVIIIREEISESWLSWEDLYGDNNSSYIENNQQLTPSQDESFNTNQQKKIETDSKNNSDNFLSSNNINNADKISNKNKEETDNLVNQNSLNHQNNLDTENEIEIEAKVIEIKYEKHFLQVILEKLDQLILWIEEIIIKIIKKFRK</sequence>
<comment type="caution">
    <text evidence="2">The sequence shown here is derived from an EMBL/GenBank/DDBJ whole genome shotgun (WGS) entry which is preliminary data.</text>
</comment>
<dbReference type="AlphaFoldDB" id="A0A844GSS0"/>
<evidence type="ECO:0000313" key="3">
    <source>
        <dbReference type="Proteomes" id="UP000437131"/>
    </source>
</evidence>
<name>A0A844GSS0_9CHRO</name>
<protein>
    <submittedName>
        <fullName evidence="2">Uncharacterized protein</fullName>
    </submittedName>
</protein>
<feature type="region of interest" description="Disordered" evidence="1">
    <location>
        <begin position="380"/>
        <end position="419"/>
    </location>
</feature>
<reference evidence="2 3" key="1">
    <citation type="submission" date="2019-11" db="EMBL/GenBank/DDBJ databases">
        <title>Isolation of a new High Light Tolerant Cyanobacteria.</title>
        <authorList>
            <person name="Dobson Z."/>
            <person name="Vaughn N."/>
            <person name="Vaughn M."/>
            <person name="Fromme P."/>
            <person name="Mazor Y."/>
        </authorList>
    </citation>
    <scope>NUCLEOTIDE SEQUENCE [LARGE SCALE GENOMIC DNA]</scope>
    <source>
        <strain evidence="2 3">0216</strain>
    </source>
</reference>
<organism evidence="2 3">
    <name type="scientific">Cyanobacterium aponinum 0216</name>
    <dbReference type="NCBI Taxonomy" id="2676140"/>
    <lineage>
        <taxon>Bacteria</taxon>
        <taxon>Bacillati</taxon>
        <taxon>Cyanobacteriota</taxon>
        <taxon>Cyanophyceae</taxon>
        <taxon>Oscillatoriophycideae</taxon>
        <taxon>Chroococcales</taxon>
        <taxon>Geminocystaceae</taxon>
        <taxon>Cyanobacterium</taxon>
    </lineage>
</organism>
<feature type="compositionally biased region" description="Polar residues" evidence="1">
    <location>
        <begin position="380"/>
        <end position="393"/>
    </location>
</feature>
<evidence type="ECO:0000313" key="2">
    <source>
        <dbReference type="EMBL" id="MTF37828.1"/>
    </source>
</evidence>
<accession>A0A844GSS0</accession>
<gene>
    <name evidence="2" type="ORF">GGC33_02655</name>
</gene>
<dbReference type="RefSeq" id="WP_155082684.1">
    <property type="nucleotide sequence ID" value="NZ_WMIA01000002.1"/>
</dbReference>
<feature type="compositionally biased region" description="Polar residues" evidence="1">
    <location>
        <begin position="403"/>
        <end position="418"/>
    </location>
</feature>
<dbReference type="Proteomes" id="UP000437131">
    <property type="component" value="Unassembled WGS sequence"/>
</dbReference>
<evidence type="ECO:0000256" key="1">
    <source>
        <dbReference type="SAM" id="MobiDB-lite"/>
    </source>
</evidence>
<proteinExistence type="predicted"/>